<feature type="compositionally biased region" description="Basic and acidic residues" evidence="1">
    <location>
        <begin position="18"/>
        <end position="29"/>
    </location>
</feature>
<protein>
    <recommendedName>
        <fullName evidence="2">C2H2-type domain-containing protein</fullName>
    </recommendedName>
</protein>
<accession>A0A2V3IFQ8</accession>
<comment type="caution">
    <text evidence="3">The sequence shown here is derived from an EMBL/GenBank/DDBJ whole genome shotgun (WGS) entry which is preliminary data.</text>
</comment>
<organism evidence="3 4">
    <name type="scientific">Gracilariopsis chorda</name>
    <dbReference type="NCBI Taxonomy" id="448386"/>
    <lineage>
        <taxon>Eukaryota</taxon>
        <taxon>Rhodophyta</taxon>
        <taxon>Florideophyceae</taxon>
        <taxon>Rhodymeniophycidae</taxon>
        <taxon>Gracilariales</taxon>
        <taxon>Gracilariaceae</taxon>
        <taxon>Gracilariopsis</taxon>
    </lineage>
</organism>
<gene>
    <name evidence="3" type="ORF">BWQ96_09360</name>
</gene>
<feature type="compositionally biased region" description="Basic and acidic residues" evidence="1">
    <location>
        <begin position="231"/>
        <end position="243"/>
    </location>
</feature>
<feature type="compositionally biased region" description="Basic and acidic residues" evidence="1">
    <location>
        <begin position="80"/>
        <end position="111"/>
    </location>
</feature>
<name>A0A2V3IFQ8_9FLOR</name>
<proteinExistence type="predicted"/>
<evidence type="ECO:0000313" key="4">
    <source>
        <dbReference type="Proteomes" id="UP000247409"/>
    </source>
</evidence>
<dbReference type="PROSITE" id="PS00028">
    <property type="entry name" value="ZINC_FINGER_C2H2_1"/>
    <property type="match status" value="1"/>
</dbReference>
<evidence type="ECO:0000313" key="3">
    <source>
        <dbReference type="EMBL" id="PXF40914.1"/>
    </source>
</evidence>
<feature type="compositionally biased region" description="Basic residues" evidence="1">
    <location>
        <begin position="254"/>
        <end position="277"/>
    </location>
</feature>
<feature type="region of interest" description="Disordered" evidence="1">
    <location>
        <begin position="11"/>
        <end position="113"/>
    </location>
</feature>
<feature type="compositionally biased region" description="Polar residues" evidence="1">
    <location>
        <begin position="154"/>
        <end position="165"/>
    </location>
</feature>
<feature type="region of interest" description="Disordered" evidence="1">
    <location>
        <begin position="147"/>
        <end position="289"/>
    </location>
</feature>
<evidence type="ECO:0000259" key="2">
    <source>
        <dbReference type="PROSITE" id="PS00028"/>
    </source>
</evidence>
<sequence>MIKRLKWNVIHDDDVDAVDARSSSDESDRGAGALQRLIDNDPDLKALHSGTRPRQRRSESPAASRPQPQRHQRSKSATVRVEHDTHSDSDGSAHSDAPHADDEQVYAHDGSEGQGPFYEWKECVLCSKQFYNDNDVQIHLSAKRHVEALRKQNKSSNKQRVQKQAQDGDKTTTKTDNESTPAKRLQDTLNTSAPKLAASPNPSSASHGAVGEDNNDRETRPSVENNENVSDDSREGNVPDEHTQQAQTGNARRAPAKRRKAAAKRKLKALKRRKWEKRRQDVAGGVAET</sequence>
<evidence type="ECO:0000256" key="1">
    <source>
        <dbReference type="SAM" id="MobiDB-lite"/>
    </source>
</evidence>
<dbReference type="AlphaFoldDB" id="A0A2V3IFQ8"/>
<dbReference type="SUPFAM" id="SSF57667">
    <property type="entry name" value="beta-beta-alpha zinc fingers"/>
    <property type="match status" value="1"/>
</dbReference>
<dbReference type="InterPro" id="IPR036236">
    <property type="entry name" value="Znf_C2H2_sf"/>
</dbReference>
<dbReference type="EMBL" id="NBIV01000251">
    <property type="protein sequence ID" value="PXF40914.1"/>
    <property type="molecule type" value="Genomic_DNA"/>
</dbReference>
<keyword evidence="4" id="KW-1185">Reference proteome</keyword>
<feature type="domain" description="C2H2-type" evidence="2">
    <location>
        <begin position="123"/>
        <end position="145"/>
    </location>
</feature>
<feature type="compositionally biased region" description="Basic and acidic residues" evidence="1">
    <location>
        <begin position="166"/>
        <end position="177"/>
    </location>
</feature>
<reference evidence="3 4" key="1">
    <citation type="journal article" date="2018" name="Mol. Biol. Evol.">
        <title>Analysis of the draft genome of the red seaweed Gracilariopsis chorda provides insights into genome size evolution in Rhodophyta.</title>
        <authorList>
            <person name="Lee J."/>
            <person name="Yang E.C."/>
            <person name="Graf L."/>
            <person name="Yang J.H."/>
            <person name="Qiu H."/>
            <person name="Zel Zion U."/>
            <person name="Chan C.X."/>
            <person name="Stephens T.G."/>
            <person name="Weber A.P.M."/>
            <person name="Boo G.H."/>
            <person name="Boo S.M."/>
            <person name="Kim K.M."/>
            <person name="Shin Y."/>
            <person name="Jung M."/>
            <person name="Lee S.J."/>
            <person name="Yim H.S."/>
            <person name="Lee J.H."/>
            <person name="Bhattacharya D."/>
            <person name="Yoon H.S."/>
        </authorList>
    </citation>
    <scope>NUCLEOTIDE SEQUENCE [LARGE SCALE GENOMIC DNA]</scope>
    <source>
        <strain evidence="3 4">SKKU-2015</strain>
        <tissue evidence="3">Whole body</tissue>
    </source>
</reference>
<dbReference type="InterPro" id="IPR013087">
    <property type="entry name" value="Znf_C2H2_type"/>
</dbReference>
<dbReference type="Proteomes" id="UP000247409">
    <property type="component" value="Unassembled WGS sequence"/>
</dbReference>